<dbReference type="Proteomes" id="UP000234857">
    <property type="component" value="Unassembled WGS sequence"/>
</dbReference>
<sequence>MIIRKTSVDDIINDFPESGNFFFKKGVRYIRCGEVSWEDLETLLKRHEMDDEQIDIFLKELNEFLMNSEK</sequence>
<proteinExistence type="predicted"/>
<dbReference type="SUPFAM" id="SSF140683">
    <property type="entry name" value="SP0561-like"/>
    <property type="match status" value="1"/>
</dbReference>
<dbReference type="EMBL" id="PKTG01000034">
    <property type="protein sequence ID" value="PLX19331.1"/>
    <property type="molecule type" value="Genomic_DNA"/>
</dbReference>
<evidence type="ECO:0000313" key="2">
    <source>
        <dbReference type="Proteomes" id="UP000234857"/>
    </source>
</evidence>
<evidence type="ECO:0000313" key="1">
    <source>
        <dbReference type="EMBL" id="PLX19331.1"/>
    </source>
</evidence>
<name>A0A2N5ZL18_MUIH1</name>
<comment type="caution">
    <text evidence="1">The sequence shown here is derived from an EMBL/GenBank/DDBJ whole genome shotgun (WGS) entry which is preliminary data.</text>
</comment>
<dbReference type="InterPro" id="IPR038062">
    <property type="entry name" value="ScdA-like_N_sf"/>
</dbReference>
<gene>
    <name evidence="1" type="ORF">C0601_02130</name>
</gene>
<organism evidence="1 2">
    <name type="scientific">Muiribacterium halophilum</name>
    <dbReference type="NCBI Taxonomy" id="2053465"/>
    <lineage>
        <taxon>Bacteria</taxon>
        <taxon>Candidatus Muiribacteriota</taxon>
        <taxon>Candidatus Muiribacteriia</taxon>
        <taxon>Candidatus Muiribacteriales</taxon>
        <taxon>Candidatus Muiribacteriaceae</taxon>
        <taxon>Candidatus Muiribacterium</taxon>
    </lineage>
</organism>
<accession>A0A2N5ZL18</accession>
<protein>
    <submittedName>
        <fullName evidence="1">DUF1858 domain-containing protein</fullName>
    </submittedName>
</protein>
<dbReference type="AlphaFoldDB" id="A0A2N5ZL18"/>
<dbReference type="Gene3D" id="1.10.3910.10">
    <property type="entry name" value="SP0561-like"/>
    <property type="match status" value="1"/>
</dbReference>
<reference evidence="1 2" key="1">
    <citation type="submission" date="2017-11" db="EMBL/GenBank/DDBJ databases">
        <title>Genome-resolved metagenomics identifies genetic mobility, metabolic interactions, and unexpected diversity in perchlorate-reducing communities.</title>
        <authorList>
            <person name="Barnum T.P."/>
            <person name="Figueroa I.A."/>
            <person name="Carlstrom C.I."/>
            <person name="Lucas L.N."/>
            <person name="Engelbrektson A.L."/>
            <person name="Coates J.D."/>
        </authorList>
    </citation>
    <scope>NUCLEOTIDE SEQUENCE [LARGE SCALE GENOMIC DNA]</scope>
    <source>
        <strain evidence="1">BM706</strain>
    </source>
</reference>